<dbReference type="EMBL" id="BAAABY010000070">
    <property type="protein sequence ID" value="GAA0501381.1"/>
    <property type="molecule type" value="Genomic_DNA"/>
</dbReference>
<feature type="compositionally biased region" description="Basic and acidic residues" evidence="1">
    <location>
        <begin position="31"/>
        <end position="47"/>
    </location>
</feature>
<feature type="compositionally biased region" description="Polar residues" evidence="1">
    <location>
        <begin position="1"/>
        <end position="30"/>
    </location>
</feature>
<dbReference type="RefSeq" id="WP_346100540.1">
    <property type="nucleotide sequence ID" value="NZ_BAAABY010000070.1"/>
</dbReference>
<evidence type="ECO:0000256" key="1">
    <source>
        <dbReference type="SAM" id="MobiDB-lite"/>
    </source>
</evidence>
<dbReference type="Proteomes" id="UP001500909">
    <property type="component" value="Unassembled WGS sequence"/>
</dbReference>
<proteinExistence type="predicted"/>
<accession>A0ABN1BMP8</accession>
<evidence type="ECO:0000313" key="2">
    <source>
        <dbReference type="EMBL" id="GAA0501381.1"/>
    </source>
</evidence>
<name>A0ABN1BMP8_9ACTN</name>
<organism evidence="2 3">
    <name type="scientific">Streptomyces olivaceiscleroticus</name>
    <dbReference type="NCBI Taxonomy" id="68245"/>
    <lineage>
        <taxon>Bacteria</taxon>
        <taxon>Bacillati</taxon>
        <taxon>Actinomycetota</taxon>
        <taxon>Actinomycetes</taxon>
        <taxon>Kitasatosporales</taxon>
        <taxon>Streptomycetaceae</taxon>
        <taxon>Streptomyces</taxon>
    </lineage>
</organism>
<feature type="region of interest" description="Disordered" evidence="1">
    <location>
        <begin position="1"/>
        <end position="47"/>
    </location>
</feature>
<protein>
    <submittedName>
        <fullName evidence="2">Uncharacterized protein</fullName>
    </submittedName>
</protein>
<reference evidence="2 3" key="1">
    <citation type="journal article" date="2019" name="Int. J. Syst. Evol. Microbiol.">
        <title>The Global Catalogue of Microorganisms (GCM) 10K type strain sequencing project: providing services to taxonomists for standard genome sequencing and annotation.</title>
        <authorList>
            <consortium name="The Broad Institute Genomics Platform"/>
            <consortium name="The Broad Institute Genome Sequencing Center for Infectious Disease"/>
            <person name="Wu L."/>
            <person name="Ma J."/>
        </authorList>
    </citation>
    <scope>NUCLEOTIDE SEQUENCE [LARGE SCALE GENOMIC DNA]</scope>
    <source>
        <strain evidence="2 3">JCM 4805</strain>
    </source>
</reference>
<comment type="caution">
    <text evidence="2">The sequence shown here is derived from an EMBL/GenBank/DDBJ whole genome shotgun (WGS) entry which is preliminary data.</text>
</comment>
<sequence length="47" mass="5173">MSTIATDANATTDQLHQSADQDYATAQAQRDLQDHRDDAHTCDSTTH</sequence>
<gene>
    <name evidence="2" type="ORF">GCM10010361_78700</name>
</gene>
<keyword evidence="3" id="KW-1185">Reference proteome</keyword>
<evidence type="ECO:0000313" key="3">
    <source>
        <dbReference type="Proteomes" id="UP001500909"/>
    </source>
</evidence>